<feature type="compositionally biased region" description="Acidic residues" evidence="2">
    <location>
        <begin position="92"/>
        <end position="101"/>
    </location>
</feature>
<evidence type="ECO:0000313" key="3">
    <source>
        <dbReference type="EMBL" id="KAL3795618.1"/>
    </source>
</evidence>
<sequence length="347" mass="38569">MASTDVEDASSPSSLMEDILQGNSTATTHAIKILMEVRGTDKLDEYLGEMLPPDRANLPWWTRLPLTRRFSRRARQLRLSELLELSTPGTSSEEESAENDTEEIKKRRTRRSLFILLQSMASNPESDVFSMLAFAKKDLKLGTLSAEEMLQRTPDLETPKYEVLASKKGFEVRRYEKFSVCSVTMNEIGSSGSDKESASKLSNPQLSGATSFGALAGYLFGKNENGVAMKMTTPVFSEGEGASRKMSFVLPSDYWEEEGQAPRPLSDSSVKVSSVEASLRAVVAFPGLGRKVDVANRSEKLREMLKSDKEWKAVEGAPVILAQYNDPFTPPWKRRNEVSILVHPSNK</sequence>
<keyword evidence="4" id="KW-1185">Reference proteome</keyword>
<organism evidence="3 4">
    <name type="scientific">Stephanodiscus triporus</name>
    <dbReference type="NCBI Taxonomy" id="2934178"/>
    <lineage>
        <taxon>Eukaryota</taxon>
        <taxon>Sar</taxon>
        <taxon>Stramenopiles</taxon>
        <taxon>Ochrophyta</taxon>
        <taxon>Bacillariophyta</taxon>
        <taxon>Coscinodiscophyceae</taxon>
        <taxon>Thalassiosirophycidae</taxon>
        <taxon>Stephanodiscales</taxon>
        <taxon>Stephanodiscaceae</taxon>
        <taxon>Stephanodiscus</taxon>
    </lineage>
</organism>
<reference evidence="3 4" key="1">
    <citation type="submission" date="2024-10" db="EMBL/GenBank/DDBJ databases">
        <title>Updated reference genomes for cyclostephanoid diatoms.</title>
        <authorList>
            <person name="Roberts W.R."/>
            <person name="Alverson A.J."/>
        </authorList>
    </citation>
    <scope>NUCLEOTIDE SEQUENCE [LARGE SCALE GENOMIC DNA]</scope>
    <source>
        <strain evidence="3 4">AJA276-08</strain>
    </source>
</reference>
<comment type="similarity">
    <text evidence="1">Belongs to the HEBP family.</text>
</comment>
<dbReference type="InterPro" id="IPR011256">
    <property type="entry name" value="Reg_factor_effector_dom_sf"/>
</dbReference>
<dbReference type="InterPro" id="IPR006917">
    <property type="entry name" value="SOUL_heme-bd"/>
</dbReference>
<protein>
    <recommendedName>
        <fullName evidence="5">Heme-binding-like protein At3g10130, chloroplastic</fullName>
    </recommendedName>
</protein>
<proteinExistence type="inferred from homology"/>
<dbReference type="Gene3D" id="3.20.80.10">
    <property type="entry name" value="Regulatory factor, effector binding domain"/>
    <property type="match status" value="1"/>
</dbReference>
<evidence type="ECO:0000313" key="4">
    <source>
        <dbReference type="Proteomes" id="UP001530315"/>
    </source>
</evidence>
<dbReference type="EMBL" id="JALLAZ020000414">
    <property type="protein sequence ID" value="KAL3795618.1"/>
    <property type="molecule type" value="Genomic_DNA"/>
</dbReference>
<feature type="region of interest" description="Disordered" evidence="2">
    <location>
        <begin position="85"/>
        <end position="104"/>
    </location>
</feature>
<gene>
    <name evidence="3" type="ORF">ACHAW5_002814</name>
</gene>
<comment type="caution">
    <text evidence="3">The sequence shown here is derived from an EMBL/GenBank/DDBJ whole genome shotgun (WGS) entry which is preliminary data.</text>
</comment>
<evidence type="ECO:0000256" key="2">
    <source>
        <dbReference type="SAM" id="MobiDB-lite"/>
    </source>
</evidence>
<dbReference type="Proteomes" id="UP001530315">
    <property type="component" value="Unassembled WGS sequence"/>
</dbReference>
<accession>A0ABD3Q5R0</accession>
<dbReference type="PANTHER" id="PTHR11220">
    <property type="entry name" value="HEME-BINDING PROTEIN-RELATED"/>
    <property type="match status" value="1"/>
</dbReference>
<dbReference type="AlphaFoldDB" id="A0ABD3Q5R0"/>
<dbReference type="Pfam" id="PF04832">
    <property type="entry name" value="SOUL"/>
    <property type="match status" value="1"/>
</dbReference>
<evidence type="ECO:0000256" key="1">
    <source>
        <dbReference type="ARBA" id="ARBA00009817"/>
    </source>
</evidence>
<name>A0ABD3Q5R0_9STRA</name>
<dbReference type="PANTHER" id="PTHR11220:SF58">
    <property type="entry name" value="SOUL HEME-BINDING FAMILY PROTEIN"/>
    <property type="match status" value="1"/>
</dbReference>
<dbReference type="SUPFAM" id="SSF55136">
    <property type="entry name" value="Probable bacterial effector-binding domain"/>
    <property type="match status" value="1"/>
</dbReference>
<evidence type="ECO:0008006" key="5">
    <source>
        <dbReference type="Google" id="ProtNLM"/>
    </source>
</evidence>